<dbReference type="Proteomes" id="UP001501183">
    <property type="component" value="Unassembled WGS sequence"/>
</dbReference>
<reference evidence="4" key="1">
    <citation type="journal article" date="2019" name="Int. J. Syst. Evol. Microbiol.">
        <title>The Global Catalogue of Microorganisms (GCM) 10K type strain sequencing project: providing services to taxonomists for standard genome sequencing and annotation.</title>
        <authorList>
            <consortium name="The Broad Institute Genomics Platform"/>
            <consortium name="The Broad Institute Genome Sequencing Center for Infectious Disease"/>
            <person name="Wu L."/>
            <person name="Ma J."/>
        </authorList>
    </citation>
    <scope>NUCLEOTIDE SEQUENCE [LARGE SCALE GENOMIC DNA]</scope>
    <source>
        <strain evidence="4">JCM 32206</strain>
    </source>
</reference>
<dbReference type="PROSITE" id="PS51257">
    <property type="entry name" value="PROKAR_LIPOPROTEIN"/>
    <property type="match status" value="1"/>
</dbReference>
<evidence type="ECO:0000256" key="1">
    <source>
        <dbReference type="SAM" id="MobiDB-lite"/>
    </source>
</evidence>
<dbReference type="EMBL" id="BAABFB010000044">
    <property type="protein sequence ID" value="GAA4480420.1"/>
    <property type="molecule type" value="Genomic_DNA"/>
</dbReference>
<feature type="signal peptide" evidence="2">
    <location>
        <begin position="1"/>
        <end position="18"/>
    </location>
</feature>
<sequence length="245" mass="24220">MRAAFALTALALAPALVACGTGGGDTAAADATLPPVTTATAPTPAGAPAVPDQTRLRAALLGVGDLPAGFASIPDPEQDLGLPATTESAQPDRASTDPKACAAVLAELADQVPGATARGVARFTGPAFTSIDTDAAAYPDAGAAFAFTTVQRTLAACDRYTGTDADGVAVQYRLGGLDQPTVGDASVAVRLQTTSDGVTMVSDAVIAVTGGVIVQVVASGQQPIDPAVLAGLARTAVEKQRHTAD</sequence>
<dbReference type="RefSeq" id="WP_345345632.1">
    <property type="nucleotide sequence ID" value="NZ_BAABFB010000044.1"/>
</dbReference>
<evidence type="ECO:0000313" key="3">
    <source>
        <dbReference type="EMBL" id="GAA4480420.1"/>
    </source>
</evidence>
<name>A0ABP8P557_9NOCA</name>
<feature type="region of interest" description="Disordered" evidence="1">
    <location>
        <begin position="72"/>
        <end position="95"/>
    </location>
</feature>
<gene>
    <name evidence="3" type="ORF">GCM10023094_26910</name>
</gene>
<keyword evidence="4" id="KW-1185">Reference proteome</keyword>
<evidence type="ECO:0000313" key="4">
    <source>
        <dbReference type="Proteomes" id="UP001501183"/>
    </source>
</evidence>
<organism evidence="3 4">
    <name type="scientific">Rhodococcus olei</name>
    <dbReference type="NCBI Taxonomy" id="2161675"/>
    <lineage>
        <taxon>Bacteria</taxon>
        <taxon>Bacillati</taxon>
        <taxon>Actinomycetota</taxon>
        <taxon>Actinomycetes</taxon>
        <taxon>Mycobacteriales</taxon>
        <taxon>Nocardiaceae</taxon>
        <taxon>Rhodococcus</taxon>
    </lineage>
</organism>
<evidence type="ECO:0008006" key="5">
    <source>
        <dbReference type="Google" id="ProtNLM"/>
    </source>
</evidence>
<protein>
    <recommendedName>
        <fullName evidence="5">PknH-like protein</fullName>
    </recommendedName>
</protein>
<evidence type="ECO:0000256" key="2">
    <source>
        <dbReference type="SAM" id="SignalP"/>
    </source>
</evidence>
<comment type="caution">
    <text evidence="3">The sequence shown here is derived from an EMBL/GenBank/DDBJ whole genome shotgun (WGS) entry which is preliminary data.</text>
</comment>
<keyword evidence="2" id="KW-0732">Signal</keyword>
<proteinExistence type="predicted"/>
<feature type="chain" id="PRO_5045274808" description="PknH-like protein" evidence="2">
    <location>
        <begin position="19"/>
        <end position="245"/>
    </location>
</feature>
<accession>A0ABP8P557</accession>